<keyword evidence="1" id="KW-0805">Transcription regulation</keyword>
<name>A0A5M8AE53_9BURK</name>
<gene>
    <name evidence="6" type="ORF">F1599_17740</name>
</gene>
<dbReference type="InterPro" id="IPR050109">
    <property type="entry name" value="HTH-type_TetR-like_transc_reg"/>
</dbReference>
<feature type="DNA-binding region" description="H-T-H motif" evidence="4">
    <location>
        <begin position="29"/>
        <end position="48"/>
    </location>
</feature>
<evidence type="ECO:0000256" key="1">
    <source>
        <dbReference type="ARBA" id="ARBA00023015"/>
    </source>
</evidence>
<dbReference type="PANTHER" id="PTHR30055:SF234">
    <property type="entry name" value="HTH-TYPE TRANSCRIPTIONAL REGULATOR BETI"/>
    <property type="match status" value="1"/>
</dbReference>
<dbReference type="PROSITE" id="PS50977">
    <property type="entry name" value="HTH_TETR_2"/>
    <property type="match status" value="1"/>
</dbReference>
<dbReference type="GO" id="GO:0000976">
    <property type="term" value="F:transcription cis-regulatory region binding"/>
    <property type="evidence" value="ECO:0007669"/>
    <property type="project" value="TreeGrafter"/>
</dbReference>
<accession>A0A5M8AE53</accession>
<keyword evidence="3" id="KW-0804">Transcription</keyword>
<dbReference type="PANTHER" id="PTHR30055">
    <property type="entry name" value="HTH-TYPE TRANSCRIPTIONAL REGULATOR RUTR"/>
    <property type="match status" value="1"/>
</dbReference>
<dbReference type="InterPro" id="IPR009057">
    <property type="entry name" value="Homeodomain-like_sf"/>
</dbReference>
<evidence type="ECO:0000256" key="4">
    <source>
        <dbReference type="PROSITE-ProRule" id="PRU00335"/>
    </source>
</evidence>
<sequence length="188" mass="20662">MTAVTASNEDHSRLLAALALALVDQPRGTLQDLAKAVGISKATLYRFCRTRDELISRLIDHCVRVLANVIQSAGLDDPSPLDALRRLNANMVEQREVAAFLIYYWREVVSGVSSDWQTDWEGKLDAFFLRGQQQGVFRIDITAQALTEIWASVLIGLLDGERRGRIARAGLAGLAERAFLQGAGARPA</sequence>
<evidence type="ECO:0000259" key="5">
    <source>
        <dbReference type="PROSITE" id="PS50977"/>
    </source>
</evidence>
<dbReference type="Proteomes" id="UP000324324">
    <property type="component" value="Unassembled WGS sequence"/>
</dbReference>
<protein>
    <submittedName>
        <fullName evidence="6">TetR/AcrR family transcriptional regulator</fullName>
    </submittedName>
</protein>
<dbReference type="GO" id="GO:0003700">
    <property type="term" value="F:DNA-binding transcription factor activity"/>
    <property type="evidence" value="ECO:0007669"/>
    <property type="project" value="TreeGrafter"/>
</dbReference>
<dbReference type="SUPFAM" id="SSF46689">
    <property type="entry name" value="Homeodomain-like"/>
    <property type="match status" value="1"/>
</dbReference>
<dbReference type="EMBL" id="VWRN01000045">
    <property type="protein sequence ID" value="KAA6120989.1"/>
    <property type="molecule type" value="Genomic_DNA"/>
</dbReference>
<keyword evidence="7" id="KW-1185">Reference proteome</keyword>
<evidence type="ECO:0000256" key="2">
    <source>
        <dbReference type="ARBA" id="ARBA00023125"/>
    </source>
</evidence>
<evidence type="ECO:0000313" key="6">
    <source>
        <dbReference type="EMBL" id="KAA6120989.1"/>
    </source>
</evidence>
<dbReference type="Gene3D" id="1.10.357.10">
    <property type="entry name" value="Tetracycline Repressor, domain 2"/>
    <property type="match status" value="1"/>
</dbReference>
<reference evidence="6 7" key="1">
    <citation type="submission" date="2019-09" db="EMBL/GenBank/DDBJ databases">
        <title>Isolation of a novel species in the genus Cupriavidus from patients with sepsis using whole genome sequencing.</title>
        <authorList>
            <person name="Kweon O.J."/>
            <person name="Lee M.-K."/>
        </authorList>
    </citation>
    <scope>NUCLEOTIDE SEQUENCE [LARGE SCALE GENOMIC DNA]</scope>
    <source>
        <strain evidence="6 7">MKL-01</strain>
    </source>
</reference>
<keyword evidence="2 4" id="KW-0238">DNA-binding</keyword>
<organism evidence="6 7">
    <name type="scientific">Cupriavidus cauae</name>
    <dbReference type="NCBI Taxonomy" id="2608999"/>
    <lineage>
        <taxon>Bacteria</taxon>
        <taxon>Pseudomonadati</taxon>
        <taxon>Pseudomonadota</taxon>
        <taxon>Betaproteobacteria</taxon>
        <taxon>Burkholderiales</taxon>
        <taxon>Burkholderiaceae</taxon>
        <taxon>Cupriavidus</taxon>
    </lineage>
</organism>
<proteinExistence type="predicted"/>
<dbReference type="InterPro" id="IPR001647">
    <property type="entry name" value="HTH_TetR"/>
</dbReference>
<comment type="caution">
    <text evidence="6">The sequence shown here is derived from an EMBL/GenBank/DDBJ whole genome shotgun (WGS) entry which is preliminary data.</text>
</comment>
<dbReference type="AlphaFoldDB" id="A0A5M8AE53"/>
<dbReference type="RefSeq" id="WP_149315907.1">
    <property type="nucleotide sequence ID" value="NZ_CP080294.1"/>
</dbReference>
<evidence type="ECO:0000256" key="3">
    <source>
        <dbReference type="ARBA" id="ARBA00023163"/>
    </source>
</evidence>
<feature type="domain" description="HTH tetR-type" evidence="5">
    <location>
        <begin position="8"/>
        <end position="66"/>
    </location>
</feature>
<evidence type="ECO:0000313" key="7">
    <source>
        <dbReference type="Proteomes" id="UP000324324"/>
    </source>
</evidence>